<evidence type="ECO:0000259" key="7">
    <source>
        <dbReference type="Pfam" id="PF00849"/>
    </source>
</evidence>
<dbReference type="InterPro" id="IPR018496">
    <property type="entry name" value="PsdUridine_synth_RsuA/RluB_CS"/>
</dbReference>
<dbReference type="AlphaFoldDB" id="A0AB35BYJ2"/>
<evidence type="ECO:0000313" key="9">
    <source>
        <dbReference type="Proteomes" id="UP000680020"/>
    </source>
</evidence>
<protein>
    <recommendedName>
        <fullName evidence="6">Pseudouridine synthase</fullName>
        <ecNumber evidence="6">5.4.99.-</ecNumber>
    </recommendedName>
</protein>
<accession>A0AB35BYJ2</accession>
<dbReference type="Gene3D" id="3.30.70.1560">
    <property type="entry name" value="Alpha-L RNA-binding motif"/>
    <property type="match status" value="1"/>
</dbReference>
<feature type="domain" description="Pseudouridine synthase RsuA/RluA-like" evidence="7">
    <location>
        <begin position="54"/>
        <end position="183"/>
    </location>
</feature>
<keyword evidence="2" id="KW-0694">RNA-binding</keyword>
<evidence type="ECO:0000256" key="4">
    <source>
        <dbReference type="ARBA" id="ARBA00036749"/>
    </source>
</evidence>
<comment type="catalytic activity">
    <reaction evidence="4">
        <text>uridine(516) in 16S rRNA = pseudouridine(516) in 16S rRNA</text>
        <dbReference type="Rhea" id="RHEA:38867"/>
        <dbReference type="Rhea" id="RHEA-COMP:10089"/>
        <dbReference type="Rhea" id="RHEA-COMP:10090"/>
        <dbReference type="ChEBI" id="CHEBI:65314"/>
        <dbReference type="ChEBI" id="CHEBI:65315"/>
        <dbReference type="EC" id="5.4.99.19"/>
    </reaction>
</comment>
<gene>
    <name evidence="8" type="ORF">J7561_03830</name>
</gene>
<keyword evidence="3 6" id="KW-0413">Isomerase</keyword>
<dbReference type="InterPro" id="IPR006145">
    <property type="entry name" value="PsdUridine_synth_RsuA/RluA"/>
</dbReference>
<dbReference type="InterPro" id="IPR042092">
    <property type="entry name" value="PsdUridine_s_RsuA/RluB/E/F_cat"/>
</dbReference>
<evidence type="ECO:0000256" key="3">
    <source>
        <dbReference type="ARBA" id="ARBA00023235"/>
    </source>
</evidence>
<dbReference type="Gene3D" id="3.30.70.580">
    <property type="entry name" value="Pseudouridine synthase I, catalytic domain, N-terminal subdomain"/>
    <property type="match status" value="1"/>
</dbReference>
<dbReference type="CDD" id="cd02553">
    <property type="entry name" value="PseudoU_synth_RsuA"/>
    <property type="match status" value="1"/>
</dbReference>
<dbReference type="GO" id="GO:0160136">
    <property type="term" value="F:16S rRNA pseudouridine(516) synthase activity"/>
    <property type="evidence" value="ECO:0007669"/>
    <property type="project" value="UniProtKB-EC"/>
</dbReference>
<dbReference type="GO" id="GO:0006364">
    <property type="term" value="P:rRNA processing"/>
    <property type="evidence" value="ECO:0007669"/>
    <property type="project" value="UniProtKB-ARBA"/>
</dbReference>
<dbReference type="Proteomes" id="UP000680020">
    <property type="component" value="Unassembled WGS sequence"/>
</dbReference>
<dbReference type="PROSITE" id="PS01149">
    <property type="entry name" value="PSI_RSU"/>
    <property type="match status" value="1"/>
</dbReference>
<proteinExistence type="inferred from homology"/>
<dbReference type="PANTHER" id="PTHR47683:SF4">
    <property type="entry name" value="PSEUDOURIDINE SYNTHASE"/>
    <property type="match status" value="1"/>
</dbReference>
<sequence>MLDGGYAKKRIHQLFKGGKVLINGQCVCDDAIEVDGQLHEVLVDGAPFSLKQHHYYLMNKPKGVVCAVKDAMHPTVCDRLPKGVVPIGRLDRNTEGLLILTDNGQLCYRLPLPQYHVTKKYRVVVNGALTEQMVTQFMQGIEFIGGICCAPAKLDIISSSETMSEAFVTLTEGKFHQVKKMFLAVDRYVLELQRIEYGPLCLGHDLQPGQFRALTPSEVKMLWDCAQLQY</sequence>
<dbReference type="InterPro" id="IPR000748">
    <property type="entry name" value="PsdUridine_synth_RsuA/RluB/E/F"/>
</dbReference>
<dbReference type="GO" id="GO:0001522">
    <property type="term" value="P:pseudouridine synthesis"/>
    <property type="evidence" value="ECO:0007669"/>
    <property type="project" value="InterPro"/>
</dbReference>
<evidence type="ECO:0000256" key="2">
    <source>
        <dbReference type="ARBA" id="ARBA00022884"/>
    </source>
</evidence>
<dbReference type="EMBL" id="JAGIBU010000002">
    <property type="protein sequence ID" value="MBS7824332.1"/>
    <property type="molecule type" value="Genomic_DNA"/>
</dbReference>
<comment type="caution">
    <text evidence="8">The sequence shown here is derived from an EMBL/GenBank/DDBJ whole genome shotgun (WGS) entry which is preliminary data.</text>
</comment>
<organism evidence="8 9">
    <name type="scientific">Wohlfahrtiimonas chitiniclastica</name>
    <dbReference type="NCBI Taxonomy" id="400946"/>
    <lineage>
        <taxon>Bacteria</taxon>
        <taxon>Pseudomonadati</taxon>
        <taxon>Pseudomonadota</taxon>
        <taxon>Gammaproteobacteria</taxon>
        <taxon>Cardiobacteriales</taxon>
        <taxon>Ignatzschineriaceae</taxon>
        <taxon>Wohlfahrtiimonas</taxon>
    </lineage>
</organism>
<evidence type="ECO:0000256" key="6">
    <source>
        <dbReference type="RuleBase" id="RU003887"/>
    </source>
</evidence>
<dbReference type="Pfam" id="PF00849">
    <property type="entry name" value="PseudoU_synth_2"/>
    <property type="match status" value="1"/>
</dbReference>
<dbReference type="GO" id="GO:0003723">
    <property type="term" value="F:RNA binding"/>
    <property type="evidence" value="ECO:0007669"/>
    <property type="project" value="UniProtKB-KW"/>
</dbReference>
<dbReference type="InterPro" id="IPR050343">
    <property type="entry name" value="RsuA_PseudoU_synthase"/>
</dbReference>
<evidence type="ECO:0000256" key="5">
    <source>
        <dbReference type="ARBA" id="ARBA00037590"/>
    </source>
</evidence>
<dbReference type="SUPFAM" id="SSF55120">
    <property type="entry name" value="Pseudouridine synthase"/>
    <property type="match status" value="1"/>
</dbReference>
<dbReference type="PANTHER" id="PTHR47683">
    <property type="entry name" value="PSEUDOURIDINE SYNTHASE FAMILY PROTEIN-RELATED"/>
    <property type="match status" value="1"/>
</dbReference>
<dbReference type="InterPro" id="IPR020094">
    <property type="entry name" value="TruA/RsuA/RluB/E/F_N"/>
</dbReference>
<evidence type="ECO:0000256" key="1">
    <source>
        <dbReference type="ARBA" id="ARBA00008348"/>
    </source>
</evidence>
<comment type="similarity">
    <text evidence="1 6">Belongs to the pseudouridine synthase RsuA family.</text>
</comment>
<reference evidence="8" key="1">
    <citation type="submission" date="2021-03" db="EMBL/GenBank/DDBJ databases">
        <title>Identification and antibiotic profiling of Wohlfahrtiimonas chitiniclastica, an underestimated human pathogen.</title>
        <authorList>
            <person name="Kopf A."/>
            <person name="Bunk B."/>
            <person name="Coldewey S."/>
            <person name="Gunzer F."/>
            <person name="Riedel T."/>
            <person name="Schroettner P."/>
        </authorList>
    </citation>
    <scope>NUCLEOTIDE SEQUENCE</scope>
    <source>
        <strain evidence="8">DSM 100917</strain>
    </source>
</reference>
<comment type="function">
    <text evidence="5">Responsible for synthesis of pseudouridine from uracil-516 in 16S ribosomal RNA.</text>
</comment>
<dbReference type="InterPro" id="IPR020103">
    <property type="entry name" value="PsdUridine_synth_cat_dom_sf"/>
</dbReference>
<name>A0AB35BYJ2_9GAMM</name>
<dbReference type="NCBIfam" id="TIGR00093">
    <property type="entry name" value="pseudouridine synthase"/>
    <property type="match status" value="1"/>
</dbReference>
<dbReference type="EC" id="5.4.99.-" evidence="6"/>
<evidence type="ECO:0000313" key="8">
    <source>
        <dbReference type="EMBL" id="MBS7824332.1"/>
    </source>
</evidence>